<dbReference type="Proteomes" id="UP000595620">
    <property type="component" value="Segment"/>
</dbReference>
<keyword evidence="7" id="KW-1161">Viral attachment to host cell</keyword>
<keyword evidence="14" id="KW-1185">Reference proteome</keyword>
<proteinExistence type="inferred from homology"/>
<evidence type="ECO:0000256" key="3">
    <source>
        <dbReference type="ARBA" id="ARBA00006685"/>
    </source>
</evidence>
<feature type="domain" description="Adenovirus fiber head" evidence="12">
    <location>
        <begin position="353"/>
        <end position="463"/>
    </location>
</feature>
<evidence type="ECO:0000256" key="4">
    <source>
        <dbReference type="ARBA" id="ARBA00022561"/>
    </source>
</evidence>
<evidence type="ECO:0000313" key="13">
    <source>
        <dbReference type="EMBL" id="BCO10937.1"/>
    </source>
</evidence>
<keyword evidence="11" id="KW-1160">Virus entry into host cell</keyword>
<evidence type="ECO:0000256" key="10">
    <source>
        <dbReference type="ARBA" id="ARBA00023165"/>
    </source>
</evidence>
<organismHost>
    <name type="scientific">Bos taurus</name>
    <name type="common">Bovine</name>
    <dbReference type="NCBI Taxonomy" id="9913"/>
</organismHost>
<protein>
    <submittedName>
        <fullName evidence="13">Fiber</fullName>
    </submittedName>
</protein>
<keyword evidence="8" id="KW-0946">Virion</keyword>
<accession>A0A7R7IYW1</accession>
<evidence type="ECO:0000256" key="6">
    <source>
        <dbReference type="ARBA" id="ARBA00022581"/>
    </source>
</evidence>
<dbReference type="SUPFAM" id="SSF51225">
    <property type="entry name" value="Fibre shaft of virus attachment proteins"/>
    <property type="match status" value="4"/>
</dbReference>
<dbReference type="GO" id="GO:0007155">
    <property type="term" value="P:cell adhesion"/>
    <property type="evidence" value="ECO:0007669"/>
    <property type="project" value="InterPro"/>
</dbReference>
<dbReference type="GO" id="GO:0046718">
    <property type="term" value="P:symbiont entry into host cell"/>
    <property type="evidence" value="ECO:0007669"/>
    <property type="project" value="UniProtKB-KW"/>
</dbReference>
<evidence type="ECO:0000256" key="11">
    <source>
        <dbReference type="ARBA" id="ARBA00023296"/>
    </source>
</evidence>
<dbReference type="PRINTS" id="PR00307">
    <property type="entry name" value="ADENOVSFIBRE"/>
</dbReference>
<keyword evidence="6" id="KW-0945">Host-virus interaction</keyword>
<reference evidence="13" key="1">
    <citation type="submission" date="2020-12" db="EMBL/GenBank/DDBJ databases">
        <title>Complete genome sequence of bovine adenovirus type 7 strain Fukuroi.</title>
        <authorList>
            <person name="Kumagai A."/>
            <person name="Hatama S."/>
        </authorList>
    </citation>
    <scope>NUCLEOTIDE SEQUENCE [LARGE SCALE GENOMIC DNA]</scope>
    <source>
        <strain evidence="13">Fukuroi</strain>
    </source>
</reference>
<name>A0A7R7IYW1_ADEB7</name>
<evidence type="ECO:0000256" key="9">
    <source>
        <dbReference type="ARBA" id="ARBA00022921"/>
    </source>
</evidence>
<evidence type="ECO:0000256" key="7">
    <source>
        <dbReference type="ARBA" id="ARBA00022804"/>
    </source>
</evidence>
<dbReference type="InterPro" id="IPR000931">
    <property type="entry name" value="Adeno_fibre"/>
</dbReference>
<keyword evidence="5" id="KW-1048">Host nucleus</keyword>
<sequence>MKRARLDPVYPFSEEKLIPLPPFIRAGTGLESEGLILSLNYTDPIGLTPTGALTIKVGPGISVVDGKITATEMSSLRAPLARINQTLELQTNQTLTLKNDHLSITDPLFPLSIDSDGHLILTLTNPLYVNNNTLALKLSSPLYVDAENSLSLKYSFPFYENENMLQLSINEPLFLNESGKLALQSNAPFGVTGGKLSLNLSSPFQIKNGNLNMGIEQPLIVNAEGNLSINTTLPITNIGSSLMLKTADPFDLDNSGNLSLKVNEPLNVNNALELGYMPPLQTENGKLSVQITNPLTVTDDKLSISLGKGLTTSNNSLTLYIGNGLEFSQGMLSVKLASSLGFSPTGAISTVSKQGSQLITLLSVDTFSIGWQIIPTLVGMIRILTGTQFLPTSPISSFTITAGSDLQNFYAMDTPFITHVTQIVENTVRLIGLTISKEGNNSIKFQFTSPLTENVYVSTFTAHQYSMI</sequence>
<dbReference type="InterPro" id="IPR049374">
    <property type="entry name" value="Fiber_head_adenovirus"/>
</dbReference>
<evidence type="ECO:0000256" key="2">
    <source>
        <dbReference type="ARBA" id="ARBA00004328"/>
    </source>
</evidence>
<comment type="similarity">
    <text evidence="3">Belongs to the adenoviridae fiber family.</text>
</comment>
<dbReference type="Pfam" id="PF21583">
    <property type="entry name" value="Fiber_head_BAdV-4"/>
    <property type="match status" value="1"/>
</dbReference>
<keyword evidence="9" id="KW-0426">Late protein</keyword>
<dbReference type="InterPro" id="IPR000939">
    <property type="entry name" value="Adenobir_fibre_prot_rpt/shaft"/>
</dbReference>
<dbReference type="Pfam" id="PF00608">
    <property type="entry name" value="Adeno_shaft"/>
    <property type="match status" value="6"/>
</dbReference>
<evidence type="ECO:0000256" key="8">
    <source>
        <dbReference type="ARBA" id="ARBA00022844"/>
    </source>
</evidence>
<keyword evidence="4" id="KW-0167">Capsid protein</keyword>
<dbReference type="GO" id="GO:0098671">
    <property type="term" value="P:adhesion receptor-mediated virion attachment to host cell"/>
    <property type="evidence" value="ECO:0007669"/>
    <property type="project" value="UniProtKB-KW"/>
</dbReference>
<dbReference type="GO" id="GO:0019028">
    <property type="term" value="C:viral capsid"/>
    <property type="evidence" value="ECO:0007669"/>
    <property type="project" value="UniProtKB-KW"/>
</dbReference>
<comment type="subcellular location">
    <subcellularLocation>
        <location evidence="1">Host nucleus</location>
    </subcellularLocation>
    <subcellularLocation>
        <location evidence="2">Virion</location>
    </subcellularLocation>
</comment>
<keyword evidence="10" id="KW-1233">Viral attachment to host adhesion receptor</keyword>
<evidence type="ECO:0000256" key="1">
    <source>
        <dbReference type="ARBA" id="ARBA00004147"/>
    </source>
</evidence>
<dbReference type="EMBL" id="LC597488">
    <property type="protein sequence ID" value="BCO10937.1"/>
    <property type="molecule type" value="Genomic_DNA"/>
</dbReference>
<evidence type="ECO:0000313" key="14">
    <source>
        <dbReference type="Proteomes" id="UP000595620"/>
    </source>
</evidence>
<evidence type="ECO:0000256" key="5">
    <source>
        <dbReference type="ARBA" id="ARBA00022562"/>
    </source>
</evidence>
<dbReference type="Gene3D" id="6.20.10.20">
    <property type="match status" value="2"/>
</dbReference>
<evidence type="ECO:0000259" key="12">
    <source>
        <dbReference type="Pfam" id="PF21583"/>
    </source>
</evidence>
<dbReference type="InterPro" id="IPR009013">
    <property type="entry name" value="Attachment_protein_shaft_sf"/>
</dbReference>
<organism evidence="13">
    <name type="scientific">Bovine adenovirus 7</name>
    <name type="common">BAdV-7</name>
    <dbReference type="NCBI Taxonomy" id="10511"/>
    <lineage>
        <taxon>Viruses</taxon>
        <taxon>Varidnaviria</taxon>
        <taxon>Bamfordvirae</taxon>
        <taxon>Preplasmiviricota</taxon>
        <taxon>Polisuviricotina</taxon>
        <taxon>Pharingeaviricetes</taxon>
        <taxon>Rowavirales</taxon>
        <taxon>Adenoviridae</taxon>
        <taxon>Barthadenovirus</taxon>
        <taxon>Barthadenovirus bosseptimum</taxon>
        <taxon>Bovine adenovirus F</taxon>
    </lineage>
</organism>
<dbReference type="GO" id="GO:0042025">
    <property type="term" value="C:host cell nucleus"/>
    <property type="evidence" value="ECO:0007669"/>
    <property type="project" value="UniProtKB-SubCell"/>
</dbReference>